<evidence type="ECO:0000256" key="1">
    <source>
        <dbReference type="ARBA" id="ARBA00010923"/>
    </source>
</evidence>
<dbReference type="GO" id="GO:0009307">
    <property type="term" value="P:DNA restriction-modification system"/>
    <property type="evidence" value="ECO:0007669"/>
    <property type="project" value="UniProtKB-KW"/>
</dbReference>
<dbReference type="GO" id="GO:0003677">
    <property type="term" value="F:DNA binding"/>
    <property type="evidence" value="ECO:0007669"/>
    <property type="project" value="UniProtKB-KW"/>
</dbReference>
<evidence type="ECO:0000256" key="2">
    <source>
        <dbReference type="ARBA" id="ARBA00022747"/>
    </source>
</evidence>
<feature type="coiled-coil region" evidence="4">
    <location>
        <begin position="376"/>
        <end position="403"/>
    </location>
</feature>
<keyword evidence="4" id="KW-0175">Coiled coil</keyword>
<dbReference type="Gene3D" id="3.90.220.20">
    <property type="entry name" value="DNA methylase specificity domains"/>
    <property type="match status" value="2"/>
</dbReference>
<evidence type="ECO:0000256" key="3">
    <source>
        <dbReference type="ARBA" id="ARBA00023125"/>
    </source>
</evidence>
<organism evidence="6 7">
    <name type="scientific">Francisella tularensis</name>
    <dbReference type="NCBI Taxonomy" id="263"/>
    <lineage>
        <taxon>Bacteria</taxon>
        <taxon>Pseudomonadati</taxon>
        <taxon>Pseudomonadota</taxon>
        <taxon>Gammaproteobacteria</taxon>
        <taxon>Thiotrichales</taxon>
        <taxon>Francisellaceae</taxon>
        <taxon>Francisella</taxon>
    </lineage>
</organism>
<keyword evidence="6" id="KW-0540">Nuclease</keyword>
<gene>
    <name evidence="6" type="ORF">FNC33_07065</name>
</gene>
<dbReference type="Gene3D" id="1.10.287.1120">
    <property type="entry name" value="Bipartite methylase S protein"/>
    <property type="match status" value="1"/>
</dbReference>
<comment type="caution">
    <text evidence="6">The sequence shown here is derived from an EMBL/GenBank/DDBJ whole genome shotgun (WGS) entry which is preliminary data.</text>
</comment>
<keyword evidence="6" id="KW-0255">Endonuclease</keyword>
<accession>A0A6I4RVU6</accession>
<keyword evidence="3" id="KW-0238">DNA-binding</keyword>
<dbReference type="CDD" id="cd17246">
    <property type="entry name" value="RMtype1_S_SonII-TRD2-CR2_like"/>
    <property type="match status" value="1"/>
</dbReference>
<keyword evidence="6" id="KW-0378">Hydrolase</keyword>
<feature type="domain" description="Type I restriction modification DNA specificity" evidence="5">
    <location>
        <begin position="225"/>
        <end position="394"/>
    </location>
</feature>
<protein>
    <submittedName>
        <fullName evidence="6">Restriction endonuclease subunit S</fullName>
    </submittedName>
</protein>
<dbReference type="PANTHER" id="PTHR30408:SF12">
    <property type="entry name" value="TYPE I RESTRICTION ENZYME MJAVIII SPECIFICITY SUBUNIT"/>
    <property type="match status" value="1"/>
</dbReference>
<dbReference type="EMBL" id="VJEZ01000009">
    <property type="protein sequence ID" value="MWZ40295.1"/>
    <property type="molecule type" value="Genomic_DNA"/>
</dbReference>
<dbReference type="SUPFAM" id="SSF116734">
    <property type="entry name" value="DNA methylase specificity domain"/>
    <property type="match status" value="2"/>
</dbReference>
<proteinExistence type="inferred from homology"/>
<comment type="similarity">
    <text evidence="1">Belongs to the type-I restriction system S methylase family.</text>
</comment>
<dbReference type="RefSeq" id="WP_003038849.1">
    <property type="nucleotide sequence ID" value="NZ_VJEZ01000009.1"/>
</dbReference>
<dbReference type="GO" id="GO:0004519">
    <property type="term" value="F:endonuclease activity"/>
    <property type="evidence" value="ECO:0007669"/>
    <property type="project" value="UniProtKB-KW"/>
</dbReference>
<dbReference type="InterPro" id="IPR052021">
    <property type="entry name" value="Type-I_RS_S_subunit"/>
</dbReference>
<feature type="domain" description="Type I restriction modification DNA specificity" evidence="5">
    <location>
        <begin position="49"/>
        <end position="193"/>
    </location>
</feature>
<evidence type="ECO:0000313" key="7">
    <source>
        <dbReference type="Proteomes" id="UP000469081"/>
    </source>
</evidence>
<reference evidence="6 7" key="1">
    <citation type="submission" date="2019-06" db="EMBL/GenBank/DDBJ databases">
        <title>Phylogeography and genetic diversity of Francisella tularensis subsp. holarctica in France (1947-2018).</title>
        <authorList>
            <person name="Kevin M."/>
            <person name="Madani N."/>
            <person name="Maurin M."/>
        </authorList>
    </citation>
    <scope>NUCLEOTIDE SEQUENCE [LARGE SCALE GENOMIC DNA]</scope>
    <source>
        <strain evidence="6 7">ATCC 15482</strain>
    </source>
</reference>
<dbReference type="InterPro" id="IPR044946">
    <property type="entry name" value="Restrct_endonuc_typeI_TRD_sf"/>
</dbReference>
<keyword evidence="2" id="KW-0680">Restriction system</keyword>
<dbReference type="InterPro" id="IPR000055">
    <property type="entry name" value="Restrct_endonuc_typeI_TRD"/>
</dbReference>
<name>A0A6I4RVU6_FRATU</name>
<dbReference type="Proteomes" id="UP000469081">
    <property type="component" value="Unassembled WGS sequence"/>
</dbReference>
<evidence type="ECO:0000313" key="6">
    <source>
        <dbReference type="EMBL" id="MWZ40295.1"/>
    </source>
</evidence>
<dbReference type="Pfam" id="PF01420">
    <property type="entry name" value="Methylase_S"/>
    <property type="match status" value="2"/>
</dbReference>
<dbReference type="AlphaFoldDB" id="A0A6I4RVU6"/>
<dbReference type="PANTHER" id="PTHR30408">
    <property type="entry name" value="TYPE-1 RESTRICTION ENZYME ECOKI SPECIFICITY PROTEIN"/>
    <property type="match status" value="1"/>
</dbReference>
<dbReference type="CDD" id="cd17286">
    <property type="entry name" value="RMtype1_S_Lla161ORF747P_TRD1-CR1_like"/>
    <property type="match status" value="1"/>
</dbReference>
<evidence type="ECO:0000256" key="4">
    <source>
        <dbReference type="SAM" id="Coils"/>
    </source>
</evidence>
<sequence length="406" mass="46421">MNKDAESKKVPKLRFKEFSGEWEENNIKALTSLLKDGSHGTHKEASESDYLLLSAKNITNGSINVYEDDRRISEEDYRQIYRNYHLQKDDLVLTIVGTIGRSALVKEIDKIAFQRSVAFFRFKNHNSKFVYQLFNTPKFLNELDRRKVVSAQPGIYLGDLAKIKLTLPSKQEQQKIADCLSTWDDSIENLKSLIENKKLYKKGMMQKLFSQEIRFKADNGSDFPEWVEKRLGDVGTVITGKTPSTSNTELWNGNIEFITPTDIEGAKYQTRTSRTVTEQTKMNILPIGTIVYTCIGSIGKMSLSTLPSITNQQINSLIVNEQNNNEFVYYSLLNLTPYIQSTQANTTLPIINKTEFSKFKIKVPCLAEQTKIANFLSCLDDEIELLEQELEQLQLQKKGLMQGMFV</sequence>
<evidence type="ECO:0000259" key="5">
    <source>
        <dbReference type="Pfam" id="PF01420"/>
    </source>
</evidence>